<feature type="region of interest" description="Disordered" evidence="5">
    <location>
        <begin position="17"/>
        <end position="37"/>
    </location>
</feature>
<dbReference type="InterPro" id="IPR013785">
    <property type="entry name" value="Aldolase_TIM"/>
</dbReference>
<dbReference type="PROSITE" id="PS51918">
    <property type="entry name" value="RADICAL_SAM"/>
    <property type="match status" value="1"/>
</dbReference>
<evidence type="ECO:0000259" key="6">
    <source>
        <dbReference type="PROSITE" id="PS51918"/>
    </source>
</evidence>
<dbReference type="EMBL" id="AP019376">
    <property type="protein sequence ID" value="BBH85830.1"/>
    <property type="molecule type" value="Genomic_DNA"/>
</dbReference>
<organism evidence="7">
    <name type="scientific">Thermosporothrix sp. COM3</name>
    <dbReference type="NCBI Taxonomy" id="2490863"/>
    <lineage>
        <taxon>Bacteria</taxon>
        <taxon>Bacillati</taxon>
        <taxon>Chloroflexota</taxon>
        <taxon>Ktedonobacteria</taxon>
        <taxon>Ktedonobacterales</taxon>
        <taxon>Thermosporotrichaceae</taxon>
        <taxon>Thermosporothrix</taxon>
    </lineage>
</organism>
<dbReference type="GO" id="GO:0051536">
    <property type="term" value="F:iron-sulfur cluster binding"/>
    <property type="evidence" value="ECO:0007669"/>
    <property type="project" value="UniProtKB-KW"/>
</dbReference>
<dbReference type="InterPro" id="IPR007197">
    <property type="entry name" value="rSAM"/>
</dbReference>
<gene>
    <name evidence="7" type="ORF">KTC_05810</name>
</gene>
<keyword evidence="3" id="KW-0408">Iron</keyword>
<feature type="domain" description="Radical SAM core" evidence="6">
    <location>
        <begin position="52"/>
        <end position="279"/>
    </location>
</feature>
<evidence type="ECO:0000313" key="7">
    <source>
        <dbReference type="EMBL" id="BBH85830.1"/>
    </source>
</evidence>
<reference evidence="7" key="1">
    <citation type="submission" date="2018-12" db="EMBL/GenBank/DDBJ databases">
        <title>Novel natural products biosynthetic potential of the class Ktedonobacteria.</title>
        <authorList>
            <person name="Zheng Y."/>
            <person name="Saitou A."/>
            <person name="Wang C.M."/>
            <person name="Toyoda A."/>
            <person name="Minakuchi Y."/>
            <person name="Sekiguchi Y."/>
            <person name="Ueda K."/>
            <person name="Takano H."/>
            <person name="Sakai Y."/>
            <person name="Yokota A."/>
            <person name="Yabe S."/>
        </authorList>
    </citation>
    <scope>NUCLEOTIDE SEQUENCE</scope>
    <source>
        <strain evidence="7">COM3</strain>
    </source>
</reference>
<dbReference type="SMART" id="SM00278">
    <property type="entry name" value="HhH1"/>
    <property type="match status" value="1"/>
</dbReference>
<evidence type="ECO:0000256" key="1">
    <source>
        <dbReference type="ARBA" id="ARBA00022691"/>
    </source>
</evidence>
<dbReference type="InterPro" id="IPR003583">
    <property type="entry name" value="Hlx-hairpin-Hlx_DNA-bd_motif"/>
</dbReference>
<dbReference type="Gene3D" id="3.20.20.70">
    <property type="entry name" value="Aldolase class I"/>
    <property type="match status" value="1"/>
</dbReference>
<dbReference type="Pfam" id="PF12836">
    <property type="entry name" value="HHH_3"/>
    <property type="match status" value="1"/>
</dbReference>
<dbReference type="Gene3D" id="1.10.150.320">
    <property type="entry name" value="Photosystem II 12 kDa extrinsic protein"/>
    <property type="match status" value="1"/>
</dbReference>
<keyword evidence="4" id="KW-0411">Iron-sulfur</keyword>
<dbReference type="GO" id="GO:0006281">
    <property type="term" value="P:DNA repair"/>
    <property type="evidence" value="ECO:0007669"/>
    <property type="project" value="InterPro"/>
</dbReference>
<sequence length="384" mass="43682">MHVQIQPDTITKLLHSGTEFEPAGDRPREERKRAPRQATSLAECITHLSTPKGKKPVLKAMLTTACERNCFYCPFRAGRSMTRRLTFSPDEMARGFETLYRGGQVDGLFLSSGIIKGSITTQDRIIATAEIIRKRYHYDGYLHLKIMPGIQYEQLYRIMQLADRVSVNLEGPTEERLSALAPKKEFMHELLRMLQLAEQIRREHPHERLASTVTQFVVGAVGDTDLELMTLSQQLYQQMGLTRAYYSAFTPVQQTPFEQLPATSELRELRLYQASFLVRSYGWNINELPFQENGNLLTTLDPKRAWAERHLRQAPVEVMTASHARLMRVPGIGPQTASAILAARRTSRLTDLSQLRALGMANPEQAAPYLLLSGRRPLTQRTLF</sequence>
<dbReference type="GO" id="GO:0003677">
    <property type="term" value="F:DNA binding"/>
    <property type="evidence" value="ECO:0007669"/>
    <property type="project" value="InterPro"/>
</dbReference>
<dbReference type="AlphaFoldDB" id="A0A455SE95"/>
<dbReference type="GO" id="GO:0003824">
    <property type="term" value="F:catalytic activity"/>
    <property type="evidence" value="ECO:0007669"/>
    <property type="project" value="InterPro"/>
</dbReference>
<dbReference type="SUPFAM" id="SSF47781">
    <property type="entry name" value="RuvA domain 2-like"/>
    <property type="match status" value="1"/>
</dbReference>
<dbReference type="InterPro" id="IPR023874">
    <property type="entry name" value="DNA_rSAM_put"/>
</dbReference>
<protein>
    <submittedName>
        <fullName evidence="7">Putative DNA modification/repair radical SAM protein</fullName>
    </submittedName>
</protein>
<keyword evidence="2" id="KW-0479">Metal-binding</keyword>
<dbReference type="InterPro" id="IPR058240">
    <property type="entry name" value="rSAM_sf"/>
</dbReference>
<name>A0A455SE95_9CHLR</name>
<feature type="compositionally biased region" description="Basic and acidic residues" evidence="5">
    <location>
        <begin position="23"/>
        <end position="32"/>
    </location>
</feature>
<dbReference type="InterPro" id="IPR010994">
    <property type="entry name" value="RuvA_2-like"/>
</dbReference>
<dbReference type="Pfam" id="PF04055">
    <property type="entry name" value="Radical_SAM"/>
    <property type="match status" value="1"/>
</dbReference>
<proteinExistence type="predicted"/>
<dbReference type="SFLD" id="SFLDG01102">
    <property type="entry name" value="Uncharacterised_Radical_SAM_Su"/>
    <property type="match status" value="1"/>
</dbReference>
<evidence type="ECO:0000256" key="5">
    <source>
        <dbReference type="SAM" id="MobiDB-lite"/>
    </source>
</evidence>
<evidence type="ECO:0000256" key="4">
    <source>
        <dbReference type="ARBA" id="ARBA00023014"/>
    </source>
</evidence>
<dbReference type="SUPFAM" id="SSF102114">
    <property type="entry name" value="Radical SAM enzymes"/>
    <property type="match status" value="1"/>
</dbReference>
<evidence type="ECO:0000256" key="3">
    <source>
        <dbReference type="ARBA" id="ARBA00023004"/>
    </source>
</evidence>
<dbReference type="SFLD" id="SFLDS00029">
    <property type="entry name" value="Radical_SAM"/>
    <property type="match status" value="1"/>
</dbReference>
<evidence type="ECO:0000256" key="2">
    <source>
        <dbReference type="ARBA" id="ARBA00022723"/>
    </source>
</evidence>
<keyword evidence="1" id="KW-0949">S-adenosyl-L-methionine</keyword>
<accession>A0A455SE95</accession>
<dbReference type="GO" id="GO:0046872">
    <property type="term" value="F:metal ion binding"/>
    <property type="evidence" value="ECO:0007669"/>
    <property type="project" value="UniProtKB-KW"/>
</dbReference>